<evidence type="ECO:0000313" key="7">
    <source>
        <dbReference type="Proteomes" id="UP001374803"/>
    </source>
</evidence>
<dbReference type="Proteomes" id="UP001374803">
    <property type="component" value="Chromosome"/>
</dbReference>
<dbReference type="InterPro" id="IPR009057">
    <property type="entry name" value="Homeodomain-like_sf"/>
</dbReference>
<feature type="domain" description="HTH tetR-type" evidence="5">
    <location>
        <begin position="28"/>
        <end position="88"/>
    </location>
</feature>
<accession>A0ABZ2KUV2</accession>
<dbReference type="PROSITE" id="PS50977">
    <property type="entry name" value="HTH_TETR_2"/>
    <property type="match status" value="1"/>
</dbReference>
<keyword evidence="7" id="KW-1185">Reference proteome</keyword>
<dbReference type="EMBL" id="CP089983">
    <property type="protein sequence ID" value="WXB02466.1"/>
    <property type="molecule type" value="Genomic_DNA"/>
</dbReference>
<keyword evidence="1" id="KW-0805">Transcription regulation</keyword>
<dbReference type="InterPro" id="IPR050109">
    <property type="entry name" value="HTH-type_TetR-like_transc_reg"/>
</dbReference>
<dbReference type="Pfam" id="PF00440">
    <property type="entry name" value="TetR_N"/>
    <property type="match status" value="1"/>
</dbReference>
<feature type="DNA-binding region" description="H-T-H motif" evidence="4">
    <location>
        <begin position="51"/>
        <end position="70"/>
    </location>
</feature>
<evidence type="ECO:0000256" key="1">
    <source>
        <dbReference type="ARBA" id="ARBA00023015"/>
    </source>
</evidence>
<sequence length="255" mass="27911">MAEKKERADPARSLLLLWGSHTKPGRSGLTVRAIVQSAIELADAKGIEAVSMRQVAESLNVGTMSLYTHVPGKGELTDLMLDTVLGELYADDGEPARQPGGWRAAMGFIARRNWEAYERHPWMLDVLGPRPALGPNLCLKYEAELRPLDGLGLSDVEMDAVLTLVLTHVSGTARAKSSTERVQRETGMSDSEWWVTTGPILTQVMDASRFPVAGRVGAALSNAYEGLWDPIYRLDFGLERILDGAALLIEQRKAN</sequence>
<gene>
    <name evidence="6" type="ORF">LVJ94_36810</name>
</gene>
<protein>
    <submittedName>
        <fullName evidence="6">TetR/AcrR family transcriptional regulator</fullName>
    </submittedName>
</protein>
<evidence type="ECO:0000313" key="6">
    <source>
        <dbReference type="EMBL" id="WXB02466.1"/>
    </source>
</evidence>
<evidence type="ECO:0000256" key="2">
    <source>
        <dbReference type="ARBA" id="ARBA00023125"/>
    </source>
</evidence>
<reference evidence="6" key="1">
    <citation type="submission" date="2021-12" db="EMBL/GenBank/DDBJ databases">
        <title>Discovery of the Pendulisporaceae a myxobacterial family with distinct sporulation behavior and unique specialized metabolism.</title>
        <authorList>
            <person name="Garcia R."/>
            <person name="Popoff A."/>
            <person name="Bader C.D."/>
            <person name="Loehr J."/>
            <person name="Walesch S."/>
            <person name="Walt C."/>
            <person name="Boldt J."/>
            <person name="Bunk B."/>
            <person name="Haeckl F.J.F.P.J."/>
            <person name="Gunesch A.P."/>
            <person name="Birkelbach J."/>
            <person name="Nuebel U."/>
            <person name="Pietschmann T."/>
            <person name="Bach T."/>
            <person name="Mueller R."/>
        </authorList>
    </citation>
    <scope>NUCLEOTIDE SEQUENCE</scope>
    <source>
        <strain evidence="6">MSr11367</strain>
    </source>
</reference>
<dbReference type="SUPFAM" id="SSF46689">
    <property type="entry name" value="Homeodomain-like"/>
    <property type="match status" value="1"/>
</dbReference>
<dbReference type="RefSeq" id="WP_394832094.1">
    <property type="nucleotide sequence ID" value="NZ_CP089929.1"/>
</dbReference>
<keyword evidence="3" id="KW-0804">Transcription</keyword>
<dbReference type="Gene3D" id="1.10.357.10">
    <property type="entry name" value="Tetracycline Repressor, domain 2"/>
    <property type="match status" value="1"/>
</dbReference>
<dbReference type="Pfam" id="PF02909">
    <property type="entry name" value="TetR_C_1"/>
    <property type="match status" value="1"/>
</dbReference>
<dbReference type="InterPro" id="IPR036271">
    <property type="entry name" value="Tet_transcr_reg_TetR-rel_C_sf"/>
</dbReference>
<dbReference type="PANTHER" id="PTHR30055">
    <property type="entry name" value="HTH-TYPE TRANSCRIPTIONAL REGULATOR RUTR"/>
    <property type="match status" value="1"/>
</dbReference>
<dbReference type="PANTHER" id="PTHR30055:SF151">
    <property type="entry name" value="TRANSCRIPTIONAL REGULATORY PROTEIN"/>
    <property type="match status" value="1"/>
</dbReference>
<dbReference type="Gene3D" id="1.10.10.60">
    <property type="entry name" value="Homeodomain-like"/>
    <property type="match status" value="1"/>
</dbReference>
<proteinExistence type="predicted"/>
<keyword evidence="2 4" id="KW-0238">DNA-binding</keyword>
<evidence type="ECO:0000256" key="4">
    <source>
        <dbReference type="PROSITE-ProRule" id="PRU00335"/>
    </source>
</evidence>
<name>A0ABZ2KUV2_9BACT</name>
<dbReference type="InterPro" id="IPR004111">
    <property type="entry name" value="Repressor_TetR_C"/>
</dbReference>
<dbReference type="SUPFAM" id="SSF48498">
    <property type="entry name" value="Tetracyclin repressor-like, C-terminal domain"/>
    <property type="match status" value="1"/>
</dbReference>
<organism evidence="6 7">
    <name type="scientific">Pendulispora rubella</name>
    <dbReference type="NCBI Taxonomy" id="2741070"/>
    <lineage>
        <taxon>Bacteria</taxon>
        <taxon>Pseudomonadati</taxon>
        <taxon>Myxococcota</taxon>
        <taxon>Myxococcia</taxon>
        <taxon>Myxococcales</taxon>
        <taxon>Sorangiineae</taxon>
        <taxon>Pendulisporaceae</taxon>
        <taxon>Pendulispora</taxon>
    </lineage>
</organism>
<evidence type="ECO:0000259" key="5">
    <source>
        <dbReference type="PROSITE" id="PS50977"/>
    </source>
</evidence>
<evidence type="ECO:0000256" key="3">
    <source>
        <dbReference type="ARBA" id="ARBA00023163"/>
    </source>
</evidence>
<dbReference type="InterPro" id="IPR001647">
    <property type="entry name" value="HTH_TetR"/>
</dbReference>